<dbReference type="RefSeq" id="WP_304419574.1">
    <property type="nucleotide sequence ID" value="NZ_JANCMU010000001.1"/>
</dbReference>
<comment type="catalytic activity">
    <reaction evidence="1">
        <text>[(1-&gt;4)-alpha-D-glucosyl](n) + ADP-alpha-D-glucose = [(1-&gt;4)-alpha-D-glucosyl](n+1) + ADP + H(+)</text>
        <dbReference type="Rhea" id="RHEA:18189"/>
        <dbReference type="Rhea" id="RHEA-COMP:9584"/>
        <dbReference type="Rhea" id="RHEA-COMP:9587"/>
        <dbReference type="ChEBI" id="CHEBI:15378"/>
        <dbReference type="ChEBI" id="CHEBI:15444"/>
        <dbReference type="ChEBI" id="CHEBI:57498"/>
        <dbReference type="ChEBI" id="CHEBI:456216"/>
        <dbReference type="EC" id="2.4.1.21"/>
    </reaction>
</comment>
<dbReference type="EC" id="2.4.1.21" evidence="2"/>
<comment type="caution">
    <text evidence="6">The sequence shown here is derived from an EMBL/GenBank/DDBJ whole genome shotgun (WGS) entry which is preliminary data.</text>
</comment>
<evidence type="ECO:0000256" key="3">
    <source>
        <dbReference type="ARBA" id="ARBA00022676"/>
    </source>
</evidence>
<name>A0A9X4RTC1_9FLAO</name>
<proteinExistence type="predicted"/>
<evidence type="ECO:0000313" key="6">
    <source>
        <dbReference type="EMBL" id="MDG4944818.1"/>
    </source>
</evidence>
<dbReference type="PANTHER" id="PTHR45825:SF11">
    <property type="entry name" value="ALPHA AMYLASE DOMAIN-CONTAINING PROTEIN"/>
    <property type="match status" value="1"/>
</dbReference>
<dbReference type="InterPro" id="IPR013534">
    <property type="entry name" value="Starch_synth_cat_dom"/>
</dbReference>
<keyword evidence="3" id="KW-0328">Glycosyltransferase</keyword>
<reference evidence="6" key="1">
    <citation type="submission" date="2022-07" db="EMBL/GenBank/DDBJ databases">
        <title>Description and genome-wide analysis of Profundicola chukchiensis gen. nov., sp. nov., marine bacteria isolated from bottom sediments of the Chukchi Sea.</title>
        <authorList>
            <person name="Romanenko L."/>
            <person name="Otstavnykh N."/>
            <person name="Kurilenko V."/>
            <person name="Eremeev V."/>
            <person name="Velansky P."/>
            <person name="Mikhailov V."/>
            <person name="Isaeva M."/>
        </authorList>
    </citation>
    <scope>NUCLEOTIDE SEQUENCE</scope>
    <source>
        <strain evidence="6">KMM 9713</strain>
    </source>
</reference>
<evidence type="ECO:0000256" key="1">
    <source>
        <dbReference type="ARBA" id="ARBA00001478"/>
    </source>
</evidence>
<dbReference type="Pfam" id="PF08323">
    <property type="entry name" value="Glyco_transf_5"/>
    <property type="match status" value="1"/>
</dbReference>
<gene>
    <name evidence="6" type="ORF">NMK71_00175</name>
</gene>
<evidence type="ECO:0000256" key="2">
    <source>
        <dbReference type="ARBA" id="ARBA00012588"/>
    </source>
</evidence>
<sequence length="264" mass="30837">MRILYVSTELVPYTPENTLSEASLEIPKLMHSKGNDVRIFMPRFGTINERRHQLHEVIRLSGMNMIINDMDQPLIIKVASLPNERLQVYFIDNEEYFKRKGIYANKTGEFYPDNDERSIFFVKGILETIKKLNWKPDVIHAQGWMSALMPLYLKKYYADDAFFDDVKMVFSVFDNPFEGELDEQMIEKVHFDGISKDDLKHLEKPTFENLLKVGIDNADLVVQGDEVLPQDIMDYIENSKKEFKPHQAPESLCDIYPTLCEEVE</sequence>
<dbReference type="SUPFAM" id="SSF53756">
    <property type="entry name" value="UDP-Glycosyltransferase/glycogen phosphorylase"/>
    <property type="match status" value="1"/>
</dbReference>
<dbReference type="AlphaFoldDB" id="A0A9X4RTC1"/>
<keyword evidence="4" id="KW-0808">Transferase</keyword>
<dbReference type="Proteomes" id="UP001152599">
    <property type="component" value="Unassembled WGS sequence"/>
</dbReference>
<evidence type="ECO:0000313" key="7">
    <source>
        <dbReference type="Proteomes" id="UP001152599"/>
    </source>
</evidence>
<organism evidence="6 7">
    <name type="scientific">Profundicola chukchiensis</name>
    <dbReference type="NCBI Taxonomy" id="2961959"/>
    <lineage>
        <taxon>Bacteria</taxon>
        <taxon>Pseudomonadati</taxon>
        <taxon>Bacteroidota</taxon>
        <taxon>Flavobacteriia</taxon>
        <taxon>Flavobacteriales</taxon>
        <taxon>Weeksellaceae</taxon>
        <taxon>Profundicola</taxon>
    </lineage>
</organism>
<dbReference type="PANTHER" id="PTHR45825">
    <property type="entry name" value="GRANULE-BOUND STARCH SYNTHASE 1, CHLOROPLASTIC/AMYLOPLASTIC"/>
    <property type="match status" value="1"/>
</dbReference>
<evidence type="ECO:0000259" key="5">
    <source>
        <dbReference type="Pfam" id="PF08323"/>
    </source>
</evidence>
<accession>A0A9X4RTC1</accession>
<dbReference type="GO" id="GO:0009011">
    <property type="term" value="F:alpha-1,4-glucan glucosyltransferase (ADP-glucose donor) activity"/>
    <property type="evidence" value="ECO:0007669"/>
    <property type="project" value="UniProtKB-EC"/>
</dbReference>
<keyword evidence="7" id="KW-1185">Reference proteome</keyword>
<dbReference type="EMBL" id="JANCMU010000001">
    <property type="protein sequence ID" value="MDG4944818.1"/>
    <property type="molecule type" value="Genomic_DNA"/>
</dbReference>
<protein>
    <recommendedName>
        <fullName evidence="2">starch synthase</fullName>
        <ecNumber evidence="2">2.4.1.21</ecNumber>
    </recommendedName>
</protein>
<feature type="domain" description="Starch synthase catalytic" evidence="5">
    <location>
        <begin position="2"/>
        <end position="226"/>
    </location>
</feature>
<evidence type="ECO:0000256" key="4">
    <source>
        <dbReference type="ARBA" id="ARBA00022679"/>
    </source>
</evidence>
<dbReference type="Gene3D" id="3.40.50.2000">
    <property type="entry name" value="Glycogen Phosphorylase B"/>
    <property type="match status" value="1"/>
</dbReference>